<accession>A0A225E0X3</accession>
<evidence type="ECO:0000256" key="2">
    <source>
        <dbReference type="PROSITE-ProRule" id="PRU00169"/>
    </source>
</evidence>
<keyword evidence="1 2" id="KW-0597">Phosphoprotein</keyword>
<evidence type="ECO:0000259" key="3">
    <source>
        <dbReference type="PROSITE" id="PS50110"/>
    </source>
</evidence>
<dbReference type="InterPro" id="IPR050595">
    <property type="entry name" value="Bact_response_regulator"/>
</dbReference>
<dbReference type="Pfam" id="PF00072">
    <property type="entry name" value="Response_reg"/>
    <property type="match status" value="1"/>
</dbReference>
<keyword evidence="4" id="KW-0238">DNA-binding</keyword>
<evidence type="ECO:0000313" key="4">
    <source>
        <dbReference type="EMBL" id="OWK43656.1"/>
    </source>
</evidence>
<dbReference type="PROSITE" id="PS50110">
    <property type="entry name" value="RESPONSE_REGULATORY"/>
    <property type="match status" value="1"/>
</dbReference>
<feature type="domain" description="Response regulatory" evidence="3">
    <location>
        <begin position="6"/>
        <end position="121"/>
    </location>
</feature>
<dbReference type="InterPro" id="IPR011006">
    <property type="entry name" value="CheY-like_superfamily"/>
</dbReference>
<feature type="modified residue" description="4-aspartylphosphate" evidence="2">
    <location>
        <position position="55"/>
    </location>
</feature>
<dbReference type="AlphaFoldDB" id="A0A225E0X3"/>
<proteinExistence type="predicted"/>
<evidence type="ECO:0000256" key="1">
    <source>
        <dbReference type="ARBA" id="ARBA00022553"/>
    </source>
</evidence>
<dbReference type="SUPFAM" id="SSF52172">
    <property type="entry name" value="CheY-like"/>
    <property type="match status" value="1"/>
</dbReference>
<dbReference type="EMBL" id="NIDE01000004">
    <property type="protein sequence ID" value="OWK43656.1"/>
    <property type="molecule type" value="Genomic_DNA"/>
</dbReference>
<sequence length="144" mass="15353">MPPAPTILVVEDEHELLEAFVIVLRKAGYQVIPAEDGLEALRQIETTSIDAVVVDMMIPGVNGFQVVEAVRARPGDRTPILMASANLSPPHREYASVLGVTAFLAKPFSPADLVRETAKLCPPVADARPAVLSPQSLAAPFSDT</sequence>
<dbReference type="Proteomes" id="UP000214646">
    <property type="component" value="Unassembled WGS sequence"/>
</dbReference>
<reference evidence="5" key="1">
    <citation type="submission" date="2017-06" db="EMBL/GenBank/DDBJ databases">
        <title>Genome analysis of Fimbriiglobus ruber SP5, the first member of the order Planctomycetales with confirmed chitinolytic capability.</title>
        <authorList>
            <person name="Ravin N.V."/>
            <person name="Rakitin A.L."/>
            <person name="Ivanova A.A."/>
            <person name="Beletsky A.V."/>
            <person name="Kulichevskaya I.S."/>
            <person name="Mardanov A.V."/>
            <person name="Dedysh S.N."/>
        </authorList>
    </citation>
    <scope>NUCLEOTIDE SEQUENCE [LARGE SCALE GENOMIC DNA]</scope>
    <source>
        <strain evidence="5">SP5</strain>
    </source>
</reference>
<protein>
    <submittedName>
        <fullName evidence="4">DNA-binding response regulator</fullName>
    </submittedName>
</protein>
<keyword evidence="5" id="KW-1185">Reference proteome</keyword>
<gene>
    <name evidence="4" type="ORF">FRUB_03255</name>
</gene>
<dbReference type="OrthoDB" id="9790669at2"/>
<dbReference type="PANTHER" id="PTHR44591">
    <property type="entry name" value="STRESS RESPONSE REGULATOR PROTEIN 1"/>
    <property type="match status" value="1"/>
</dbReference>
<dbReference type="RefSeq" id="WP_088254475.1">
    <property type="nucleotide sequence ID" value="NZ_NIDE01000004.1"/>
</dbReference>
<dbReference type="PANTHER" id="PTHR44591:SF3">
    <property type="entry name" value="RESPONSE REGULATORY DOMAIN-CONTAINING PROTEIN"/>
    <property type="match status" value="1"/>
</dbReference>
<name>A0A225E0X3_9BACT</name>
<dbReference type="Gene3D" id="3.40.50.2300">
    <property type="match status" value="1"/>
</dbReference>
<evidence type="ECO:0000313" key="5">
    <source>
        <dbReference type="Proteomes" id="UP000214646"/>
    </source>
</evidence>
<organism evidence="4 5">
    <name type="scientific">Fimbriiglobus ruber</name>
    <dbReference type="NCBI Taxonomy" id="1908690"/>
    <lineage>
        <taxon>Bacteria</taxon>
        <taxon>Pseudomonadati</taxon>
        <taxon>Planctomycetota</taxon>
        <taxon>Planctomycetia</taxon>
        <taxon>Gemmatales</taxon>
        <taxon>Gemmataceae</taxon>
        <taxon>Fimbriiglobus</taxon>
    </lineage>
</organism>
<dbReference type="GO" id="GO:0003677">
    <property type="term" value="F:DNA binding"/>
    <property type="evidence" value="ECO:0007669"/>
    <property type="project" value="UniProtKB-KW"/>
</dbReference>
<dbReference type="GO" id="GO:0000160">
    <property type="term" value="P:phosphorelay signal transduction system"/>
    <property type="evidence" value="ECO:0007669"/>
    <property type="project" value="InterPro"/>
</dbReference>
<dbReference type="CDD" id="cd00156">
    <property type="entry name" value="REC"/>
    <property type="match status" value="1"/>
</dbReference>
<comment type="caution">
    <text evidence="4">The sequence shown here is derived from an EMBL/GenBank/DDBJ whole genome shotgun (WGS) entry which is preliminary data.</text>
</comment>
<dbReference type="SMART" id="SM00448">
    <property type="entry name" value="REC"/>
    <property type="match status" value="1"/>
</dbReference>
<dbReference type="InterPro" id="IPR001789">
    <property type="entry name" value="Sig_transdc_resp-reg_receiver"/>
</dbReference>